<feature type="region of interest" description="Disordered" evidence="1">
    <location>
        <begin position="59"/>
        <end position="84"/>
    </location>
</feature>
<dbReference type="EMBL" id="BGPR01002513">
    <property type="protein sequence ID" value="GBM74750.1"/>
    <property type="molecule type" value="Genomic_DNA"/>
</dbReference>
<evidence type="ECO:0000256" key="1">
    <source>
        <dbReference type="SAM" id="MobiDB-lite"/>
    </source>
</evidence>
<accession>A0A4Y2IB46</accession>
<keyword evidence="3" id="KW-1185">Reference proteome</keyword>
<organism evidence="2 3">
    <name type="scientific">Araneus ventricosus</name>
    <name type="common">Orbweaver spider</name>
    <name type="synonym">Epeira ventricosa</name>
    <dbReference type="NCBI Taxonomy" id="182803"/>
    <lineage>
        <taxon>Eukaryota</taxon>
        <taxon>Metazoa</taxon>
        <taxon>Ecdysozoa</taxon>
        <taxon>Arthropoda</taxon>
        <taxon>Chelicerata</taxon>
        <taxon>Arachnida</taxon>
        <taxon>Araneae</taxon>
        <taxon>Araneomorphae</taxon>
        <taxon>Entelegynae</taxon>
        <taxon>Araneoidea</taxon>
        <taxon>Araneidae</taxon>
        <taxon>Araneus</taxon>
    </lineage>
</organism>
<dbReference type="Proteomes" id="UP000499080">
    <property type="component" value="Unassembled WGS sequence"/>
</dbReference>
<name>A0A4Y2IB46_ARAVE</name>
<sequence>MISTSLELMDPNSVILQFHGYKRTNSFNRTYRNTLLMTAHLSRFFGHPARVNSNERMVQGTAREQQNHSASDKPSLKTFLVADR</sequence>
<comment type="caution">
    <text evidence="2">The sequence shown here is derived from an EMBL/GenBank/DDBJ whole genome shotgun (WGS) entry which is preliminary data.</text>
</comment>
<proteinExistence type="predicted"/>
<protein>
    <submittedName>
        <fullName evidence="2">Uncharacterized protein</fullName>
    </submittedName>
</protein>
<evidence type="ECO:0000313" key="2">
    <source>
        <dbReference type="EMBL" id="GBM74750.1"/>
    </source>
</evidence>
<dbReference type="AlphaFoldDB" id="A0A4Y2IB46"/>
<feature type="compositionally biased region" description="Polar residues" evidence="1">
    <location>
        <begin position="59"/>
        <end position="69"/>
    </location>
</feature>
<reference evidence="2 3" key="1">
    <citation type="journal article" date="2019" name="Sci. Rep.">
        <title>Orb-weaving spider Araneus ventricosus genome elucidates the spidroin gene catalogue.</title>
        <authorList>
            <person name="Kono N."/>
            <person name="Nakamura H."/>
            <person name="Ohtoshi R."/>
            <person name="Moran D.A.P."/>
            <person name="Shinohara A."/>
            <person name="Yoshida Y."/>
            <person name="Fujiwara M."/>
            <person name="Mori M."/>
            <person name="Tomita M."/>
            <person name="Arakawa K."/>
        </authorList>
    </citation>
    <scope>NUCLEOTIDE SEQUENCE [LARGE SCALE GENOMIC DNA]</scope>
</reference>
<evidence type="ECO:0000313" key="3">
    <source>
        <dbReference type="Proteomes" id="UP000499080"/>
    </source>
</evidence>
<gene>
    <name evidence="2" type="ORF">AVEN_197994_1</name>
</gene>